<protein>
    <recommendedName>
        <fullName evidence="3">Lipoprotein</fullName>
    </recommendedName>
</protein>
<dbReference type="PROSITE" id="PS51257">
    <property type="entry name" value="PROKAR_LIPOPROTEIN"/>
    <property type="match status" value="1"/>
</dbReference>
<reference evidence="2" key="1">
    <citation type="journal article" date="2020" name="mSystems">
        <title>Genome- and Community-Level Interaction Insights into Carbon Utilization and Element Cycling Functions of Hydrothermarchaeota in Hydrothermal Sediment.</title>
        <authorList>
            <person name="Zhou Z."/>
            <person name="Liu Y."/>
            <person name="Xu W."/>
            <person name="Pan J."/>
            <person name="Luo Z.H."/>
            <person name="Li M."/>
        </authorList>
    </citation>
    <scope>NUCLEOTIDE SEQUENCE [LARGE SCALE GENOMIC DNA]</scope>
    <source>
        <strain evidence="2">SpSt-479</strain>
    </source>
</reference>
<feature type="chain" id="PRO_5031147214" description="Lipoprotein" evidence="1">
    <location>
        <begin position="19"/>
        <end position="259"/>
    </location>
</feature>
<dbReference type="AlphaFoldDB" id="A0A7V3E5U1"/>
<keyword evidence="1" id="KW-0732">Signal</keyword>
<sequence length="259" mass="29896">MKNSVLILLIIMSLTLLSCEINDFTKDDFSYGWTNYIQSTSSDRTIPDTIKNFYKMDASTLAFRIMVEDSFMRENIVEINENIVDEIYRDLICIYNTKKYNPINLIVDKYPVHTRQDPSLTRLILVVDTNQQWTQAWRNGNRLTGNQQIDNLILTYDLQLGNQWFFSNYHTLISPRPLNLLALRNLFKKIDGVIDAAPDGLIGDGNDIVFGYGRSNRLFTFKLGWGDCPAGCMHSHYWEIAVTVGEKVKFIKEYGDPLP</sequence>
<gene>
    <name evidence="2" type="ORF">ENS31_01875</name>
</gene>
<feature type="signal peptide" evidence="1">
    <location>
        <begin position="1"/>
        <end position="18"/>
    </location>
</feature>
<organism evidence="2">
    <name type="scientific">Ignavibacterium album</name>
    <dbReference type="NCBI Taxonomy" id="591197"/>
    <lineage>
        <taxon>Bacteria</taxon>
        <taxon>Pseudomonadati</taxon>
        <taxon>Ignavibacteriota</taxon>
        <taxon>Ignavibacteria</taxon>
        <taxon>Ignavibacteriales</taxon>
        <taxon>Ignavibacteriaceae</taxon>
        <taxon>Ignavibacterium</taxon>
    </lineage>
</organism>
<accession>A0A7V3E5U1</accession>
<comment type="caution">
    <text evidence="2">The sequence shown here is derived from an EMBL/GenBank/DDBJ whole genome shotgun (WGS) entry which is preliminary data.</text>
</comment>
<proteinExistence type="predicted"/>
<dbReference type="EMBL" id="DSUJ01000008">
    <property type="protein sequence ID" value="HFI90260.1"/>
    <property type="molecule type" value="Genomic_DNA"/>
</dbReference>
<evidence type="ECO:0008006" key="3">
    <source>
        <dbReference type="Google" id="ProtNLM"/>
    </source>
</evidence>
<evidence type="ECO:0000256" key="1">
    <source>
        <dbReference type="SAM" id="SignalP"/>
    </source>
</evidence>
<evidence type="ECO:0000313" key="2">
    <source>
        <dbReference type="EMBL" id="HFI90260.1"/>
    </source>
</evidence>
<name>A0A7V3E5U1_9BACT</name>